<feature type="transmembrane region" description="Helical" evidence="9">
    <location>
        <begin position="140"/>
        <end position="158"/>
    </location>
</feature>
<dbReference type="NCBIfam" id="TIGR00966">
    <property type="entry name" value="transloc_SecF"/>
    <property type="match status" value="1"/>
</dbReference>
<evidence type="ECO:0000256" key="6">
    <source>
        <dbReference type="ARBA" id="ARBA00022989"/>
    </source>
</evidence>
<sequence>MALVKRFPTEPRFDFAGKRRLTLPFSGALMALSLIAILVMGLNFGVDFRGGILLEVRTKAETADISGIRDEMNALNLGDVTIQRFGEPDTVLMNVQEQEGGAEAQQAAIEQIRSELDARVADWRRVEFVGPKVGEELKQAGILATVLALGAMALYIWFRFEWQFAAAGLAALVHDVVAVLGFFAVTQLEFNLGTVAAVLTIAGYSINDTVVIFDRVREILRKYKRKPMPELLNIALNSTLSRTLLTSGTTLVALIALAIFGGAVIRSFTWGLIFGVVIGTYSSVGFAVPLLTLFGVKPSTVAVTQETDKETAARVSGQGGS</sequence>
<accession>A0A934V011</accession>
<dbReference type="GO" id="GO:0015450">
    <property type="term" value="F:protein-transporting ATPase activity"/>
    <property type="evidence" value="ECO:0007669"/>
    <property type="project" value="InterPro"/>
</dbReference>
<evidence type="ECO:0000256" key="7">
    <source>
        <dbReference type="ARBA" id="ARBA00023010"/>
    </source>
</evidence>
<comment type="function">
    <text evidence="9">Part of the Sec protein translocase complex. Interacts with the SecYEG preprotein conducting channel. SecDF uses the proton motive force (PMF) to complete protein translocation after the ATP-dependent function of SecA.</text>
</comment>
<dbReference type="NCBIfam" id="TIGR00916">
    <property type="entry name" value="2A0604s01"/>
    <property type="match status" value="1"/>
</dbReference>
<evidence type="ECO:0000256" key="1">
    <source>
        <dbReference type="ARBA" id="ARBA00004651"/>
    </source>
</evidence>
<dbReference type="Gene3D" id="1.20.1640.10">
    <property type="entry name" value="Multidrug efflux transporter AcrB transmembrane domain"/>
    <property type="match status" value="1"/>
</dbReference>
<keyword evidence="5 9" id="KW-0653">Protein transport</keyword>
<comment type="subunit">
    <text evidence="9">Forms a complex with SecD. Part of the essential Sec protein translocation apparatus which comprises SecA, SecYEG and auxiliary proteins SecDF-YajC and YidC.</text>
</comment>
<dbReference type="InterPro" id="IPR055344">
    <property type="entry name" value="SecD_SecF_C_bact"/>
</dbReference>
<evidence type="ECO:0000256" key="5">
    <source>
        <dbReference type="ARBA" id="ARBA00022927"/>
    </source>
</evidence>
<feature type="transmembrane region" description="Helical" evidence="9">
    <location>
        <begin position="21"/>
        <end position="44"/>
    </location>
</feature>
<feature type="transmembrane region" description="Helical" evidence="9">
    <location>
        <begin position="192"/>
        <end position="213"/>
    </location>
</feature>
<evidence type="ECO:0000313" key="11">
    <source>
        <dbReference type="EMBL" id="MBK1697752.1"/>
    </source>
</evidence>
<dbReference type="InterPro" id="IPR022645">
    <property type="entry name" value="SecD/SecF_bac"/>
</dbReference>
<dbReference type="EMBL" id="NRRE01000026">
    <property type="protein sequence ID" value="MBK1697752.1"/>
    <property type="molecule type" value="Genomic_DNA"/>
</dbReference>
<comment type="subcellular location">
    <subcellularLocation>
        <location evidence="1 9">Cell membrane</location>
        <topology evidence="1 9">Multi-pass membrane protein</topology>
    </subcellularLocation>
</comment>
<dbReference type="Pfam" id="PF02355">
    <property type="entry name" value="SecD_SecF_C"/>
    <property type="match status" value="1"/>
</dbReference>
<dbReference type="HAMAP" id="MF_01464_B">
    <property type="entry name" value="SecF_B"/>
    <property type="match status" value="1"/>
</dbReference>
<reference evidence="11" key="1">
    <citation type="submission" date="2017-08" db="EMBL/GenBank/DDBJ databases">
        <authorList>
            <person name="Imhoff J.F."/>
            <person name="Rahn T."/>
            <person name="Kuenzel S."/>
            <person name="Neulinger S.C."/>
        </authorList>
    </citation>
    <scope>NUCLEOTIDE SEQUENCE</scope>
    <source>
        <strain evidence="11">DSM 9154</strain>
    </source>
</reference>
<feature type="transmembrane region" description="Helical" evidence="9">
    <location>
        <begin position="234"/>
        <end position="260"/>
    </location>
</feature>
<dbReference type="InterPro" id="IPR048634">
    <property type="entry name" value="SecD_SecF_C"/>
</dbReference>
<dbReference type="GO" id="GO:0043952">
    <property type="term" value="P:protein transport by the Sec complex"/>
    <property type="evidence" value="ECO:0007669"/>
    <property type="project" value="UniProtKB-UniRule"/>
</dbReference>
<evidence type="ECO:0000256" key="8">
    <source>
        <dbReference type="ARBA" id="ARBA00023136"/>
    </source>
</evidence>
<dbReference type="GO" id="GO:0006605">
    <property type="term" value="P:protein targeting"/>
    <property type="evidence" value="ECO:0007669"/>
    <property type="project" value="UniProtKB-UniRule"/>
</dbReference>
<gene>
    <name evidence="9 11" type="primary">secF</name>
    <name evidence="11" type="ORF">CKO21_10910</name>
</gene>
<evidence type="ECO:0000256" key="4">
    <source>
        <dbReference type="ARBA" id="ARBA00022692"/>
    </source>
</evidence>
<evidence type="ECO:0000256" key="9">
    <source>
        <dbReference type="HAMAP-Rule" id="MF_01464"/>
    </source>
</evidence>
<feature type="transmembrane region" description="Helical" evidence="9">
    <location>
        <begin position="165"/>
        <end position="186"/>
    </location>
</feature>
<dbReference type="RefSeq" id="WP_027289032.1">
    <property type="nucleotide sequence ID" value="NZ_NRRE01000026.1"/>
</dbReference>
<dbReference type="SUPFAM" id="SSF82866">
    <property type="entry name" value="Multidrug efflux transporter AcrB transmembrane domain"/>
    <property type="match status" value="1"/>
</dbReference>
<keyword evidence="12" id="KW-1185">Reference proteome</keyword>
<dbReference type="InterPro" id="IPR022813">
    <property type="entry name" value="SecD/SecF_arch_bac"/>
</dbReference>
<feature type="transmembrane region" description="Helical" evidence="9">
    <location>
        <begin position="272"/>
        <end position="296"/>
    </location>
</feature>
<dbReference type="Pfam" id="PF07549">
    <property type="entry name" value="Sec_GG"/>
    <property type="match status" value="1"/>
</dbReference>
<dbReference type="Proteomes" id="UP000778970">
    <property type="component" value="Unassembled WGS sequence"/>
</dbReference>
<organism evidence="11 12">
    <name type="scientific">Rhodovibrio salinarum</name>
    <dbReference type="NCBI Taxonomy" id="1087"/>
    <lineage>
        <taxon>Bacteria</taxon>
        <taxon>Pseudomonadati</taxon>
        <taxon>Pseudomonadota</taxon>
        <taxon>Alphaproteobacteria</taxon>
        <taxon>Rhodospirillales</taxon>
        <taxon>Rhodovibrionaceae</taxon>
        <taxon>Rhodovibrio</taxon>
    </lineage>
</organism>
<evidence type="ECO:0000313" key="12">
    <source>
        <dbReference type="Proteomes" id="UP000778970"/>
    </source>
</evidence>
<dbReference type="InterPro" id="IPR005665">
    <property type="entry name" value="SecF_bac"/>
</dbReference>
<dbReference type="PRINTS" id="PR01755">
    <property type="entry name" value="SECFTRNLCASE"/>
</dbReference>
<evidence type="ECO:0000259" key="10">
    <source>
        <dbReference type="Pfam" id="PF02355"/>
    </source>
</evidence>
<feature type="domain" description="Protein export membrane protein SecD/SecF C-terminal" evidence="10">
    <location>
        <begin position="121"/>
        <end position="294"/>
    </location>
</feature>
<dbReference type="InterPro" id="IPR022646">
    <property type="entry name" value="SecD/SecF_CS"/>
</dbReference>
<dbReference type="GO" id="GO:0065002">
    <property type="term" value="P:intracellular protein transmembrane transport"/>
    <property type="evidence" value="ECO:0007669"/>
    <property type="project" value="UniProtKB-UniRule"/>
</dbReference>
<dbReference type="AlphaFoldDB" id="A0A934V011"/>
<name>A0A934V011_9PROT</name>
<keyword evidence="3 9" id="KW-1003">Cell membrane</keyword>
<keyword evidence="8 9" id="KW-0472">Membrane</keyword>
<keyword evidence="6 9" id="KW-1133">Transmembrane helix</keyword>
<keyword evidence="2 9" id="KW-0813">Transport</keyword>
<protein>
    <recommendedName>
        <fullName evidence="9">Protein-export membrane protein SecF</fullName>
    </recommendedName>
</protein>
<proteinExistence type="inferred from homology"/>
<dbReference type="PANTHER" id="PTHR30081">
    <property type="entry name" value="PROTEIN-EXPORT MEMBRANE PROTEIN SEC"/>
    <property type="match status" value="1"/>
</dbReference>
<evidence type="ECO:0000256" key="3">
    <source>
        <dbReference type="ARBA" id="ARBA00022475"/>
    </source>
</evidence>
<keyword evidence="7 9" id="KW-0811">Translocation</keyword>
<reference evidence="11" key="2">
    <citation type="journal article" date="2020" name="Microorganisms">
        <title>Osmotic Adaptation and Compatible Solute Biosynthesis of Phototrophic Bacteria as Revealed from Genome Analyses.</title>
        <authorList>
            <person name="Imhoff J.F."/>
            <person name="Rahn T."/>
            <person name="Kunzel S."/>
            <person name="Keller A."/>
            <person name="Neulinger S.C."/>
        </authorList>
    </citation>
    <scope>NUCLEOTIDE SEQUENCE</scope>
    <source>
        <strain evidence="11">DSM 9154</strain>
    </source>
</reference>
<evidence type="ECO:0000256" key="2">
    <source>
        <dbReference type="ARBA" id="ARBA00022448"/>
    </source>
</evidence>
<dbReference type="PANTHER" id="PTHR30081:SF8">
    <property type="entry name" value="PROTEIN TRANSLOCASE SUBUNIT SECF"/>
    <property type="match status" value="1"/>
</dbReference>
<comment type="caution">
    <text evidence="11">The sequence shown here is derived from an EMBL/GenBank/DDBJ whole genome shotgun (WGS) entry which is preliminary data.</text>
</comment>
<comment type="similarity">
    <text evidence="9">Belongs to the SecD/SecF family. SecF subfamily.</text>
</comment>
<dbReference type="GO" id="GO:0005886">
    <property type="term" value="C:plasma membrane"/>
    <property type="evidence" value="ECO:0007669"/>
    <property type="project" value="UniProtKB-SubCell"/>
</dbReference>
<keyword evidence="4 9" id="KW-0812">Transmembrane</keyword>